<evidence type="ECO:0000313" key="2">
    <source>
        <dbReference type="EMBL" id="GFS27642.1"/>
    </source>
</evidence>
<feature type="region of interest" description="Disordered" evidence="1">
    <location>
        <begin position="102"/>
        <end position="126"/>
    </location>
</feature>
<evidence type="ECO:0000313" key="3">
    <source>
        <dbReference type="Proteomes" id="UP000762676"/>
    </source>
</evidence>
<evidence type="ECO:0000256" key="1">
    <source>
        <dbReference type="SAM" id="MobiDB-lite"/>
    </source>
</evidence>
<accession>A0AAV4K384</accession>
<protein>
    <submittedName>
        <fullName evidence="2">Uncharacterized protein</fullName>
    </submittedName>
</protein>
<sequence length="154" mass="16424">MFLTVPVCHRSCFSQSQFVTGHVCRGSGLSQVMFVTGQSVTTPSSHASTCSNDGEITALTAERTVSSRSIPRQMIVIAVRRCPVCPTGVNSGKQILRDLSSRPHALSAKSGNPRDQSVADGAGTQSRVGRECERGFPLGQQPVNCLFTLCVFPP</sequence>
<dbReference type="EMBL" id="BMAT01010546">
    <property type="protein sequence ID" value="GFS27642.1"/>
    <property type="molecule type" value="Genomic_DNA"/>
</dbReference>
<reference evidence="2 3" key="1">
    <citation type="journal article" date="2021" name="Elife">
        <title>Chloroplast acquisition without the gene transfer in kleptoplastic sea slugs, Plakobranchus ocellatus.</title>
        <authorList>
            <person name="Maeda T."/>
            <person name="Takahashi S."/>
            <person name="Yoshida T."/>
            <person name="Shimamura S."/>
            <person name="Takaki Y."/>
            <person name="Nagai Y."/>
            <person name="Toyoda A."/>
            <person name="Suzuki Y."/>
            <person name="Arimoto A."/>
            <person name="Ishii H."/>
            <person name="Satoh N."/>
            <person name="Nishiyama T."/>
            <person name="Hasebe M."/>
            <person name="Maruyama T."/>
            <person name="Minagawa J."/>
            <person name="Obokata J."/>
            <person name="Shigenobu S."/>
        </authorList>
    </citation>
    <scope>NUCLEOTIDE SEQUENCE [LARGE SCALE GENOMIC DNA]</scope>
</reference>
<name>A0AAV4K384_9GAST</name>
<dbReference type="AlphaFoldDB" id="A0AAV4K384"/>
<keyword evidence="3" id="KW-1185">Reference proteome</keyword>
<dbReference type="Proteomes" id="UP000762676">
    <property type="component" value="Unassembled WGS sequence"/>
</dbReference>
<organism evidence="2 3">
    <name type="scientific">Elysia marginata</name>
    <dbReference type="NCBI Taxonomy" id="1093978"/>
    <lineage>
        <taxon>Eukaryota</taxon>
        <taxon>Metazoa</taxon>
        <taxon>Spiralia</taxon>
        <taxon>Lophotrochozoa</taxon>
        <taxon>Mollusca</taxon>
        <taxon>Gastropoda</taxon>
        <taxon>Heterobranchia</taxon>
        <taxon>Euthyneura</taxon>
        <taxon>Panpulmonata</taxon>
        <taxon>Sacoglossa</taxon>
        <taxon>Placobranchoidea</taxon>
        <taxon>Plakobranchidae</taxon>
        <taxon>Elysia</taxon>
    </lineage>
</organism>
<gene>
    <name evidence="2" type="ORF">ElyMa_005289700</name>
</gene>
<proteinExistence type="predicted"/>
<comment type="caution">
    <text evidence="2">The sequence shown here is derived from an EMBL/GenBank/DDBJ whole genome shotgun (WGS) entry which is preliminary data.</text>
</comment>